<name>A0AB39AG86_9NIDO</name>
<proteinExistence type="predicted"/>
<evidence type="ECO:0000313" key="1">
    <source>
        <dbReference type="EMBL" id="XDG24699.1"/>
    </source>
</evidence>
<dbReference type="EMBL" id="PP845502">
    <property type="protein sequence ID" value="XDG24699.1"/>
    <property type="molecule type" value="Genomic_RNA"/>
</dbReference>
<reference evidence="1" key="1">
    <citation type="submission" date="2024-05" db="EMBL/GenBank/DDBJ databases">
        <title>Avian Migration-Mediated Cross-Species Transmission and Recombination Shaping the Diversity of Gammacoronaviruses and Deltacoronaviruses.</title>
        <authorList>
            <person name="Han Y."/>
            <person name="Xu P."/>
            <person name="Xu Y."/>
            <person name="Wang Y."/>
            <person name="Hu J."/>
            <person name="Ma M."/>
            <person name="Li Z."/>
            <person name="Bo S."/>
            <person name="Zhao C."/>
            <person name="Ji L."/>
            <person name="Yuan Y."/>
            <person name="Zhao W."/>
            <person name="Wang J."/>
            <person name="Jin Q."/>
            <person name="Wu Z."/>
            <person name="He G."/>
        </authorList>
    </citation>
    <scope>NUCLEOTIDE SEQUENCE</scope>
    <source>
        <strain evidence="1">AvAc-DeltaCoV/SH21-SH141</strain>
    </source>
</reference>
<accession>A0AB39AG86</accession>
<organism evidence="1">
    <name type="scientific">Bird deltacoronavirus AnasCN24</name>
    <dbReference type="NCBI Taxonomy" id="3237947"/>
    <lineage>
        <taxon>Viruses</taxon>
        <taxon>Riboviria</taxon>
        <taxon>Orthornavirae</taxon>
        <taxon>Pisuviricota</taxon>
        <taxon>Pisoniviricetes</taxon>
        <taxon>Nidovirales</taxon>
        <taxon>Cornidovirineae</taxon>
        <taxon>Coronaviridae</taxon>
        <taxon>Orthocoronavirinae</taxon>
        <taxon>Deltacoronavirus</taxon>
    </lineage>
</organism>
<protein>
    <submittedName>
        <fullName evidence="1">Uncharacterized protein</fullName>
    </submittedName>
</protein>
<sequence>MGPSGNMIPYPPRLLLPVMKRSLTLNQTRHTMFYNFAHNYLVFMSWLIGECETPSHFQTSLIAAAFASIPAAVAVCVITPHVVSARHHEGSLTLYYEDTLYGLRDDLRDAGHKILSWLMTWSYR</sequence>